<dbReference type="Pfam" id="PF10517">
    <property type="entry name" value="DM13"/>
    <property type="match status" value="1"/>
</dbReference>
<dbReference type="PROSITE" id="PS51257">
    <property type="entry name" value="PROKAR_LIPOPROTEIN"/>
    <property type="match status" value="1"/>
</dbReference>
<accession>A0AA41W925</accession>
<evidence type="ECO:0000256" key="2">
    <source>
        <dbReference type="SAM" id="SignalP"/>
    </source>
</evidence>
<dbReference type="PROSITE" id="PS51549">
    <property type="entry name" value="DM13"/>
    <property type="match status" value="1"/>
</dbReference>
<dbReference type="PANTHER" id="PTHR47281:SF1">
    <property type="entry name" value="OS09G0557700 PROTEIN"/>
    <property type="match status" value="1"/>
</dbReference>
<organism evidence="4 5">
    <name type="scientific">Echinimonas agarilytica</name>
    <dbReference type="NCBI Taxonomy" id="1215918"/>
    <lineage>
        <taxon>Bacteria</taxon>
        <taxon>Pseudomonadati</taxon>
        <taxon>Pseudomonadota</taxon>
        <taxon>Gammaproteobacteria</taxon>
        <taxon>Alteromonadales</taxon>
        <taxon>Echinimonadaceae</taxon>
        <taxon>Echinimonas</taxon>
    </lineage>
</organism>
<keyword evidence="5" id="KW-1185">Reference proteome</keyword>
<feature type="chain" id="PRO_5041469285" evidence="2">
    <location>
        <begin position="21"/>
        <end position="322"/>
    </location>
</feature>
<dbReference type="PANTHER" id="PTHR47281">
    <property type="entry name" value="OS09G0557700 PROTEIN"/>
    <property type="match status" value="1"/>
</dbReference>
<dbReference type="InterPro" id="IPR019545">
    <property type="entry name" value="DM13_domain"/>
</dbReference>
<feature type="domain" description="DM13" evidence="3">
    <location>
        <begin position="221"/>
        <end position="321"/>
    </location>
</feature>
<protein>
    <submittedName>
        <fullName evidence="4">DM13 domain-containing protein</fullName>
    </submittedName>
</protein>
<evidence type="ECO:0000313" key="4">
    <source>
        <dbReference type="EMBL" id="MCM2681334.1"/>
    </source>
</evidence>
<dbReference type="RefSeq" id="WP_251262816.1">
    <property type="nucleotide sequence ID" value="NZ_JAMQGP010000010.1"/>
</dbReference>
<dbReference type="InterPro" id="IPR045879">
    <property type="entry name" value="B561A"/>
</dbReference>
<sequence>MKWLLIIFSFSALLTLTACGGGGASSSTAETEAPIIENSGDNNTDGEGESSGVLTGVFFDAAVEGLAYRTDTFTGETNAQGEFLYRRDEQITFSIGGVDFPEILADGLVTPLSVFSTDDVTDVRVTNMLRLLQTLDMDGVAENGIVLPNNIHSLATDMTVDFGSGRFDDEWANVVAQSGAANTFLVTAGDAQYHFEQSLQALESGEISFCAKTHEKVGWSGTFQTYAHNVSGVARIVDDCTIEVSQFTYDGEGPDVYFYGALDRLFSSPEAFSIGNQLNGQVYVDSTISLRLPANKTLDDLTGLSVWCVDFNANFGDVEFTP</sequence>
<reference evidence="4 5" key="1">
    <citation type="journal article" date="2013" name="Antonie Van Leeuwenhoek">
        <title>Echinimonas agarilytica gen. nov., sp. nov., a new gammaproteobacterium isolated from the sea urchin Strongylocentrotus intermedius.</title>
        <authorList>
            <person name="Nedashkovskaya O.I."/>
            <person name="Stenkova A.M."/>
            <person name="Zhukova N.V."/>
            <person name="Van Trappen S."/>
            <person name="Lee J.S."/>
            <person name="Kim S.B."/>
        </authorList>
    </citation>
    <scope>NUCLEOTIDE SEQUENCE [LARGE SCALE GENOMIC DNA]</scope>
    <source>
        <strain evidence="4 5">KMM 6351</strain>
    </source>
</reference>
<name>A0AA41W925_9GAMM</name>
<gene>
    <name evidence="4" type="ORF">NAF29_16925</name>
</gene>
<evidence type="ECO:0000259" key="3">
    <source>
        <dbReference type="PROSITE" id="PS51549"/>
    </source>
</evidence>
<feature type="signal peptide" evidence="2">
    <location>
        <begin position="1"/>
        <end position="20"/>
    </location>
</feature>
<proteinExistence type="predicted"/>
<dbReference type="SMART" id="SM00686">
    <property type="entry name" value="DM13"/>
    <property type="match status" value="1"/>
</dbReference>
<evidence type="ECO:0000256" key="1">
    <source>
        <dbReference type="SAM" id="MobiDB-lite"/>
    </source>
</evidence>
<comment type="caution">
    <text evidence="4">The sequence shown here is derived from an EMBL/GenBank/DDBJ whole genome shotgun (WGS) entry which is preliminary data.</text>
</comment>
<feature type="region of interest" description="Disordered" evidence="1">
    <location>
        <begin position="27"/>
        <end position="49"/>
    </location>
</feature>
<dbReference type="Proteomes" id="UP001165393">
    <property type="component" value="Unassembled WGS sequence"/>
</dbReference>
<evidence type="ECO:0000313" key="5">
    <source>
        <dbReference type="Proteomes" id="UP001165393"/>
    </source>
</evidence>
<dbReference type="EMBL" id="JAMQGP010000010">
    <property type="protein sequence ID" value="MCM2681334.1"/>
    <property type="molecule type" value="Genomic_DNA"/>
</dbReference>
<dbReference type="AlphaFoldDB" id="A0AA41W925"/>
<keyword evidence="2" id="KW-0732">Signal</keyword>